<dbReference type="GO" id="GO:0008360">
    <property type="term" value="P:regulation of cell shape"/>
    <property type="evidence" value="ECO:0007669"/>
    <property type="project" value="UniProtKB-UniRule"/>
</dbReference>
<evidence type="ECO:0000256" key="4">
    <source>
        <dbReference type="ARBA" id="ARBA00022984"/>
    </source>
</evidence>
<dbReference type="GO" id="GO:0005576">
    <property type="term" value="C:extracellular region"/>
    <property type="evidence" value="ECO:0007669"/>
    <property type="project" value="TreeGrafter"/>
</dbReference>
<dbReference type="Gene3D" id="2.40.440.10">
    <property type="entry name" value="L,D-transpeptidase catalytic domain-like"/>
    <property type="match status" value="1"/>
</dbReference>
<gene>
    <name evidence="9" type="ORF">HMPREF1090_03413</name>
</gene>
<reference evidence="9 10" key="1">
    <citation type="submission" date="2013-01" db="EMBL/GenBank/DDBJ databases">
        <title>The Genome Sequence of Clostridium clostridioforme 90A8.</title>
        <authorList>
            <consortium name="The Broad Institute Genome Sequencing Platform"/>
            <person name="Earl A."/>
            <person name="Ward D."/>
            <person name="Feldgarden M."/>
            <person name="Gevers D."/>
            <person name="Courvalin P."/>
            <person name="Lambert T."/>
            <person name="Walker B."/>
            <person name="Young S.K."/>
            <person name="Zeng Q."/>
            <person name="Gargeya S."/>
            <person name="Fitzgerald M."/>
            <person name="Haas B."/>
            <person name="Abouelleil A."/>
            <person name="Alvarado L."/>
            <person name="Arachchi H.M."/>
            <person name="Berlin A.M."/>
            <person name="Chapman S.B."/>
            <person name="Dewar J."/>
            <person name="Goldberg J."/>
            <person name="Griggs A."/>
            <person name="Gujja S."/>
            <person name="Hansen M."/>
            <person name="Howarth C."/>
            <person name="Imamovic A."/>
            <person name="Larimer J."/>
            <person name="McCowan C."/>
            <person name="Murphy C."/>
            <person name="Neiman D."/>
            <person name="Pearson M."/>
            <person name="Priest M."/>
            <person name="Roberts A."/>
            <person name="Saif S."/>
            <person name="Shea T."/>
            <person name="Sisk P."/>
            <person name="Sykes S."/>
            <person name="Wortman J."/>
            <person name="Nusbaum C."/>
            <person name="Birren B."/>
        </authorList>
    </citation>
    <scope>NUCLEOTIDE SEQUENCE [LARGE SCALE GENOMIC DNA]</scope>
    <source>
        <strain evidence="9 10">90A8</strain>
    </source>
</reference>
<keyword evidence="3 6" id="KW-0133">Cell shape</keyword>
<evidence type="ECO:0000256" key="7">
    <source>
        <dbReference type="SAM" id="SignalP"/>
    </source>
</evidence>
<dbReference type="SUPFAM" id="SSF141523">
    <property type="entry name" value="L,D-transpeptidase catalytic domain-like"/>
    <property type="match status" value="1"/>
</dbReference>
<dbReference type="InterPro" id="IPR050979">
    <property type="entry name" value="LD-transpeptidase"/>
</dbReference>
<comment type="caution">
    <text evidence="9">The sequence shown here is derived from an EMBL/GenBank/DDBJ whole genome shotgun (WGS) entry which is preliminary data.</text>
</comment>
<dbReference type="InterPro" id="IPR038063">
    <property type="entry name" value="Transpep_catalytic_dom"/>
</dbReference>
<keyword evidence="5 6" id="KW-0961">Cell wall biogenesis/degradation</keyword>
<keyword evidence="4 6" id="KW-0573">Peptidoglycan synthesis</keyword>
<evidence type="ECO:0000256" key="5">
    <source>
        <dbReference type="ARBA" id="ARBA00023316"/>
    </source>
</evidence>
<organism evidence="9 10">
    <name type="scientific">[Clostridium] clostridioforme 90A8</name>
    <dbReference type="NCBI Taxonomy" id="999408"/>
    <lineage>
        <taxon>Bacteria</taxon>
        <taxon>Bacillati</taxon>
        <taxon>Bacillota</taxon>
        <taxon>Clostridia</taxon>
        <taxon>Lachnospirales</taxon>
        <taxon>Lachnospiraceae</taxon>
        <taxon>Enterocloster</taxon>
    </lineage>
</organism>
<keyword evidence="7" id="KW-0732">Signal</keyword>
<feature type="active site" description="Proton donor/acceptor" evidence="6">
    <location>
        <position position="432"/>
    </location>
</feature>
<feature type="domain" description="L,D-TPase catalytic" evidence="8">
    <location>
        <begin position="351"/>
        <end position="477"/>
    </location>
</feature>
<accession>A0A0E2HKY5</accession>
<dbReference type="Gene3D" id="3.10.20.800">
    <property type="match status" value="1"/>
</dbReference>
<dbReference type="GO" id="GO:0016740">
    <property type="term" value="F:transferase activity"/>
    <property type="evidence" value="ECO:0007669"/>
    <property type="project" value="UniProtKB-KW"/>
</dbReference>
<keyword evidence="2" id="KW-0808">Transferase</keyword>
<feature type="active site" description="Nucleophile" evidence="6">
    <location>
        <position position="453"/>
    </location>
</feature>
<dbReference type="Pfam" id="PF03734">
    <property type="entry name" value="YkuD"/>
    <property type="match status" value="1"/>
</dbReference>
<sequence length="478" mass="51252">MQKLRKRTWMGRLAAALTAAAVLVLAGAFVSLADESGDTTRFVSGTKVNGVGVGGLTVDEAKARIEGFYAGEYNLTIKERGGRQETITGADIGYKVEVPEGLKAILDAQNAAGRVSGPDADNSHTMAMTVTYSQEAMGAKIKALTLISGSGITVTSDARISSYEEGQPFSVIPAVQGNNVDEAKTTEVITAAVKAGQSSVDVDSAGCYYQVNIWETDENLIALCARMNQYRDMSVNYVFGDEKETLGGETIAAWVTGSRDGVPTVDLEKITAFVTEMASRRDTAGTARIFHTAAGKDVELTGPYGWKIDVAGEVQALAALIQAGPAAGPVDREPVYAMTAASRTAPDWGNTYAEVDLTGQHVYMFQEGNLVWDAPCVTGNISKNYDTPAGIYSLTYKEKDRILRGAKKADGTYEYESHVDYWMPFNGGIGFHDATWRSKFGGTIFQTSGSHGCINLPPEKASVLYDLIYKGMPVLCYQ</sequence>
<dbReference type="UniPathway" id="UPA00219"/>
<dbReference type="PROSITE" id="PS52029">
    <property type="entry name" value="LD_TPASE"/>
    <property type="match status" value="1"/>
</dbReference>
<proteinExistence type="predicted"/>
<comment type="pathway">
    <text evidence="1 6">Cell wall biogenesis; peptidoglycan biosynthesis.</text>
</comment>
<feature type="chain" id="PRO_5002395782" evidence="7">
    <location>
        <begin position="34"/>
        <end position="478"/>
    </location>
</feature>
<evidence type="ECO:0000256" key="2">
    <source>
        <dbReference type="ARBA" id="ARBA00022679"/>
    </source>
</evidence>
<protein>
    <submittedName>
        <fullName evidence="9">ErfK/YbiS/YcfS/YnhG family protein</fullName>
    </submittedName>
</protein>
<evidence type="ECO:0000256" key="3">
    <source>
        <dbReference type="ARBA" id="ARBA00022960"/>
    </source>
</evidence>
<dbReference type="Proteomes" id="UP000013085">
    <property type="component" value="Unassembled WGS sequence"/>
</dbReference>
<dbReference type="EMBL" id="AGYR01000039">
    <property type="protein sequence ID" value="ENZ12290.1"/>
    <property type="molecule type" value="Genomic_DNA"/>
</dbReference>
<evidence type="ECO:0000313" key="10">
    <source>
        <dbReference type="Proteomes" id="UP000013085"/>
    </source>
</evidence>
<dbReference type="GO" id="GO:0071555">
    <property type="term" value="P:cell wall organization"/>
    <property type="evidence" value="ECO:0007669"/>
    <property type="project" value="UniProtKB-UniRule"/>
</dbReference>
<dbReference type="HOGENOM" id="CLU_022707_2_1_9"/>
<evidence type="ECO:0000313" key="9">
    <source>
        <dbReference type="EMBL" id="ENZ12290.1"/>
    </source>
</evidence>
<dbReference type="SUPFAM" id="SSF143985">
    <property type="entry name" value="L,D-transpeptidase pre-catalytic domain-like"/>
    <property type="match status" value="1"/>
</dbReference>
<dbReference type="PANTHER" id="PTHR30582">
    <property type="entry name" value="L,D-TRANSPEPTIDASE"/>
    <property type="match status" value="1"/>
</dbReference>
<evidence type="ECO:0000259" key="8">
    <source>
        <dbReference type="PROSITE" id="PS52029"/>
    </source>
</evidence>
<dbReference type="InterPro" id="IPR005490">
    <property type="entry name" value="LD_TPept_cat_dom"/>
</dbReference>
<dbReference type="InterPro" id="IPR038054">
    <property type="entry name" value="LD_TPept-like_central_sf"/>
</dbReference>
<dbReference type="PATRIC" id="fig|999408.3.peg.3691"/>
<evidence type="ECO:0000256" key="6">
    <source>
        <dbReference type="PROSITE-ProRule" id="PRU01373"/>
    </source>
</evidence>
<evidence type="ECO:0000256" key="1">
    <source>
        <dbReference type="ARBA" id="ARBA00004752"/>
    </source>
</evidence>
<dbReference type="GeneID" id="57963835"/>
<dbReference type="AlphaFoldDB" id="A0A0E2HKY5"/>
<dbReference type="CDD" id="cd16913">
    <property type="entry name" value="YkuD_like"/>
    <property type="match status" value="1"/>
</dbReference>
<dbReference type="PANTHER" id="PTHR30582:SF33">
    <property type="entry name" value="EXPORTED PROTEIN"/>
    <property type="match status" value="1"/>
</dbReference>
<dbReference type="RefSeq" id="WP_002586254.1">
    <property type="nucleotide sequence ID" value="NZ_KB850979.1"/>
</dbReference>
<feature type="signal peptide" evidence="7">
    <location>
        <begin position="1"/>
        <end position="33"/>
    </location>
</feature>
<name>A0A0E2HKY5_9FIRM</name>
<dbReference type="GO" id="GO:0071972">
    <property type="term" value="F:peptidoglycan L,D-transpeptidase activity"/>
    <property type="evidence" value="ECO:0007669"/>
    <property type="project" value="TreeGrafter"/>
</dbReference>
<dbReference type="GO" id="GO:0018104">
    <property type="term" value="P:peptidoglycan-protein cross-linking"/>
    <property type="evidence" value="ECO:0007669"/>
    <property type="project" value="TreeGrafter"/>
</dbReference>